<accession>A0A8D8R352</accession>
<proteinExistence type="predicted"/>
<organism evidence="1">
    <name type="scientific">Cacopsylla melanoneura</name>
    <dbReference type="NCBI Taxonomy" id="428564"/>
    <lineage>
        <taxon>Eukaryota</taxon>
        <taxon>Metazoa</taxon>
        <taxon>Ecdysozoa</taxon>
        <taxon>Arthropoda</taxon>
        <taxon>Hexapoda</taxon>
        <taxon>Insecta</taxon>
        <taxon>Pterygota</taxon>
        <taxon>Neoptera</taxon>
        <taxon>Paraneoptera</taxon>
        <taxon>Hemiptera</taxon>
        <taxon>Sternorrhyncha</taxon>
        <taxon>Psylloidea</taxon>
        <taxon>Psyllidae</taxon>
        <taxon>Psyllinae</taxon>
        <taxon>Cacopsylla</taxon>
    </lineage>
</organism>
<name>A0A8D8R352_9HEMI</name>
<protein>
    <submittedName>
        <fullName evidence="1">Uncharacterized protein</fullName>
    </submittedName>
</protein>
<dbReference type="AlphaFoldDB" id="A0A8D8R352"/>
<dbReference type="EMBL" id="HBUF01119359">
    <property type="protein sequence ID" value="CAG6641834.1"/>
    <property type="molecule type" value="Transcribed_RNA"/>
</dbReference>
<sequence length="106" mass="11912">MIFFFINLVTSLIPMLNPFSYHLLISGTPYPSLSSTPYPSFHSGYLYLRQSAGDCSANSIFRSHNMLPFPLPYPFTPGDIPPTLSYSYLNCEQLVCVMFGIWVCGV</sequence>
<evidence type="ECO:0000313" key="1">
    <source>
        <dbReference type="EMBL" id="CAG6641834.1"/>
    </source>
</evidence>
<reference evidence="1" key="1">
    <citation type="submission" date="2021-05" db="EMBL/GenBank/DDBJ databases">
        <authorList>
            <person name="Alioto T."/>
            <person name="Alioto T."/>
            <person name="Gomez Garrido J."/>
        </authorList>
    </citation>
    <scope>NUCLEOTIDE SEQUENCE</scope>
</reference>